<name>A0A094JBF4_9GAMM</name>
<dbReference type="PANTHER" id="PTHR33653">
    <property type="entry name" value="RIBONUCLEASE VAPC2"/>
    <property type="match status" value="1"/>
</dbReference>
<dbReference type="eggNOG" id="COG1487">
    <property type="taxonomic scope" value="Bacteria"/>
</dbReference>
<dbReference type="AlphaFoldDB" id="A0A094JBF4"/>
<reference evidence="10 11" key="1">
    <citation type="submission" date="2014-06" db="EMBL/GenBank/DDBJ databases">
        <title>Draft genome sequence of Idiomarina sp. MCCC 1A10513.</title>
        <authorList>
            <person name="Du J."/>
            <person name="Lai Q."/>
            <person name="Shao Z."/>
        </authorList>
    </citation>
    <scope>NUCLEOTIDE SEQUENCE [LARGE SCALE GENOMIC DNA]</scope>
    <source>
        <strain evidence="10 11">MCCC 1A10513</strain>
    </source>
</reference>
<dbReference type="RefSeq" id="WP_034729793.1">
    <property type="nucleotide sequence ID" value="NZ_JPIN01000001.1"/>
</dbReference>
<dbReference type="GO" id="GO:0016787">
    <property type="term" value="F:hydrolase activity"/>
    <property type="evidence" value="ECO:0007669"/>
    <property type="project" value="UniProtKB-KW"/>
</dbReference>
<dbReference type="GO" id="GO:0004540">
    <property type="term" value="F:RNA nuclease activity"/>
    <property type="evidence" value="ECO:0007669"/>
    <property type="project" value="InterPro"/>
</dbReference>
<dbReference type="InterPro" id="IPR002716">
    <property type="entry name" value="PIN_dom"/>
</dbReference>
<organism evidence="10 11">
    <name type="scientific">Pseudidiomarina atlantica</name>
    <dbReference type="NCBI Taxonomy" id="1517416"/>
    <lineage>
        <taxon>Bacteria</taxon>
        <taxon>Pseudomonadati</taxon>
        <taxon>Pseudomonadota</taxon>
        <taxon>Gammaproteobacteria</taxon>
        <taxon>Alteromonadales</taxon>
        <taxon>Idiomarinaceae</taxon>
        <taxon>Pseudidiomarina</taxon>
    </lineage>
</organism>
<dbReference type="PANTHER" id="PTHR33653:SF1">
    <property type="entry name" value="RIBONUCLEASE VAPC2"/>
    <property type="match status" value="1"/>
</dbReference>
<dbReference type="GO" id="GO:0090729">
    <property type="term" value="F:toxin activity"/>
    <property type="evidence" value="ECO:0007669"/>
    <property type="project" value="UniProtKB-KW"/>
</dbReference>
<proteinExistence type="inferred from homology"/>
<dbReference type="OrthoDB" id="9796690at2"/>
<keyword evidence="5 8" id="KW-0378">Hydrolase</keyword>
<dbReference type="InterPro" id="IPR050556">
    <property type="entry name" value="Type_II_TA_system_RNase"/>
</dbReference>
<feature type="binding site" evidence="8">
    <location>
        <position position="8"/>
    </location>
    <ligand>
        <name>Mg(2+)</name>
        <dbReference type="ChEBI" id="CHEBI:18420"/>
    </ligand>
</feature>
<comment type="cofactor">
    <cofactor evidence="1 8">
        <name>Mg(2+)</name>
        <dbReference type="ChEBI" id="CHEBI:18420"/>
    </cofactor>
</comment>
<dbReference type="STRING" id="1517416.IDAT_02020"/>
<evidence type="ECO:0000256" key="3">
    <source>
        <dbReference type="ARBA" id="ARBA00022722"/>
    </source>
</evidence>
<evidence type="ECO:0000256" key="7">
    <source>
        <dbReference type="ARBA" id="ARBA00038093"/>
    </source>
</evidence>
<gene>
    <name evidence="8" type="primary">vapC</name>
    <name evidence="10" type="ORF">IDAT_02020</name>
</gene>
<evidence type="ECO:0000313" key="10">
    <source>
        <dbReference type="EMBL" id="KFZ29891.1"/>
    </source>
</evidence>
<dbReference type="GO" id="GO:0000287">
    <property type="term" value="F:magnesium ion binding"/>
    <property type="evidence" value="ECO:0007669"/>
    <property type="project" value="UniProtKB-UniRule"/>
</dbReference>
<sequence>MMLRYLFDTDFCIYVMKNKPASLAPVFSQLSRQIAISSVTAMELIYGAEKSAQVTANMEKLESFLARLTVLDYDLAAARQTGIIRAQLATKGMPIGAYDLQIAGHARSENLILVTNNQREFSRVPGLVIDNWLERVPNFSLNEPSPAYS</sequence>
<evidence type="ECO:0000256" key="2">
    <source>
        <dbReference type="ARBA" id="ARBA00022649"/>
    </source>
</evidence>
<keyword evidence="8" id="KW-0800">Toxin</keyword>
<evidence type="ECO:0000256" key="1">
    <source>
        <dbReference type="ARBA" id="ARBA00001946"/>
    </source>
</evidence>
<evidence type="ECO:0000256" key="8">
    <source>
        <dbReference type="HAMAP-Rule" id="MF_00265"/>
    </source>
</evidence>
<dbReference type="InterPro" id="IPR029060">
    <property type="entry name" value="PIN-like_dom_sf"/>
</dbReference>
<protein>
    <recommendedName>
        <fullName evidence="8">Ribonuclease VapC</fullName>
        <shortName evidence="8">RNase VapC</shortName>
        <ecNumber evidence="8">3.1.-.-</ecNumber>
    </recommendedName>
    <alternativeName>
        <fullName evidence="8">Toxin VapC</fullName>
    </alternativeName>
</protein>
<comment type="function">
    <text evidence="8">Toxic component of a toxin-antitoxin (TA) system. An RNase.</text>
</comment>
<evidence type="ECO:0000259" key="9">
    <source>
        <dbReference type="Pfam" id="PF01850"/>
    </source>
</evidence>
<dbReference type="CDD" id="cd09881">
    <property type="entry name" value="PIN_VapC4-5_FitB-like"/>
    <property type="match status" value="1"/>
</dbReference>
<dbReference type="EC" id="3.1.-.-" evidence="8"/>
<accession>A0A094JBF4</accession>
<comment type="similarity">
    <text evidence="7 8">Belongs to the PINc/VapC protein family.</text>
</comment>
<dbReference type="Pfam" id="PF01850">
    <property type="entry name" value="PIN"/>
    <property type="match status" value="1"/>
</dbReference>
<dbReference type="Proteomes" id="UP000053718">
    <property type="component" value="Unassembled WGS sequence"/>
</dbReference>
<keyword evidence="11" id="KW-1185">Reference proteome</keyword>
<comment type="caution">
    <text evidence="10">The sequence shown here is derived from an EMBL/GenBank/DDBJ whole genome shotgun (WGS) entry which is preliminary data.</text>
</comment>
<keyword evidence="2 8" id="KW-1277">Toxin-antitoxin system</keyword>
<keyword evidence="4 8" id="KW-0479">Metal-binding</keyword>
<dbReference type="HAMAP" id="MF_00265">
    <property type="entry name" value="VapC_Nob1"/>
    <property type="match status" value="1"/>
</dbReference>
<keyword evidence="6 8" id="KW-0460">Magnesium</keyword>
<evidence type="ECO:0000256" key="5">
    <source>
        <dbReference type="ARBA" id="ARBA00022801"/>
    </source>
</evidence>
<evidence type="ECO:0000256" key="4">
    <source>
        <dbReference type="ARBA" id="ARBA00022723"/>
    </source>
</evidence>
<dbReference type="EMBL" id="JPIN01000001">
    <property type="protein sequence ID" value="KFZ29891.1"/>
    <property type="molecule type" value="Genomic_DNA"/>
</dbReference>
<dbReference type="SUPFAM" id="SSF88723">
    <property type="entry name" value="PIN domain-like"/>
    <property type="match status" value="1"/>
</dbReference>
<dbReference type="NCBIfam" id="NF010285">
    <property type="entry name" value="PRK13725.1"/>
    <property type="match status" value="1"/>
</dbReference>
<feature type="domain" description="PIN" evidence="9">
    <location>
        <begin position="5"/>
        <end position="126"/>
    </location>
</feature>
<evidence type="ECO:0000256" key="6">
    <source>
        <dbReference type="ARBA" id="ARBA00022842"/>
    </source>
</evidence>
<feature type="binding site" evidence="8">
    <location>
        <position position="99"/>
    </location>
    <ligand>
        <name>Mg(2+)</name>
        <dbReference type="ChEBI" id="CHEBI:18420"/>
    </ligand>
</feature>
<evidence type="ECO:0000313" key="11">
    <source>
        <dbReference type="Proteomes" id="UP000053718"/>
    </source>
</evidence>
<keyword evidence="3 8" id="KW-0540">Nuclease</keyword>
<dbReference type="InterPro" id="IPR022907">
    <property type="entry name" value="VapC_family"/>
</dbReference>
<dbReference type="Gene3D" id="3.40.50.1010">
    <property type="entry name" value="5'-nuclease"/>
    <property type="match status" value="1"/>
</dbReference>